<evidence type="ECO:0000313" key="7">
    <source>
        <dbReference type="EMBL" id="AIY83305.1"/>
    </source>
</evidence>
<accession>A0A0A7FWP0</accession>
<dbReference type="SMART" id="SM00983">
    <property type="entry name" value="TPK_B1_binding"/>
    <property type="match status" value="1"/>
</dbReference>
<dbReference type="InterPro" id="IPR053149">
    <property type="entry name" value="TPK"/>
</dbReference>
<feature type="domain" description="Thiamin pyrophosphokinase thiamin-binding" evidence="6">
    <location>
        <begin position="139"/>
        <end position="205"/>
    </location>
</feature>
<evidence type="ECO:0000256" key="5">
    <source>
        <dbReference type="NCBIfam" id="TIGR01378"/>
    </source>
</evidence>
<dbReference type="InterPro" id="IPR007373">
    <property type="entry name" value="Thiamin_PyroPKinase_B1-bd"/>
</dbReference>
<sequence>MRSIIVSGGKAPSKELLKEYIKDDDYIVGVDKGCNILKEIEVTPNIILGDFDSIDKEVLSYYKDKDIKIEKFNPEKDYTDTDLGYIKALEVNPSEIILFGATGSRIDHMLGNIGILLKGLRENIKVTIVDDNNKMYVVNKSSLVKKEEGCVISFHALSDVVKNLTIKNGKYPLNNYDMTLLEPRAICNEFLDDDIYIEFDSGIILILYTKD</sequence>
<dbReference type="STRING" id="1561.NPD11_191"/>
<keyword evidence="4" id="KW-0067">ATP-binding</keyword>
<keyword evidence="8" id="KW-1185">Reference proteome</keyword>
<organism evidence="7 8">
    <name type="scientific">Clostridium baratii str. Sullivan</name>
    <dbReference type="NCBI Taxonomy" id="1415775"/>
    <lineage>
        <taxon>Bacteria</taxon>
        <taxon>Bacillati</taxon>
        <taxon>Bacillota</taxon>
        <taxon>Clostridia</taxon>
        <taxon>Eubacteriales</taxon>
        <taxon>Clostridiaceae</taxon>
        <taxon>Clostridium</taxon>
    </lineage>
</organism>
<dbReference type="KEGG" id="cbv:U729_2836"/>
<evidence type="ECO:0000256" key="1">
    <source>
        <dbReference type="ARBA" id="ARBA00022679"/>
    </source>
</evidence>
<dbReference type="PANTHER" id="PTHR41299">
    <property type="entry name" value="THIAMINE PYROPHOSPHOKINASE"/>
    <property type="match status" value="1"/>
</dbReference>
<evidence type="ECO:0000256" key="2">
    <source>
        <dbReference type="ARBA" id="ARBA00022741"/>
    </source>
</evidence>
<keyword evidence="3 7" id="KW-0418">Kinase</keyword>
<dbReference type="GO" id="GO:0009229">
    <property type="term" value="P:thiamine diphosphate biosynthetic process"/>
    <property type="evidence" value="ECO:0007669"/>
    <property type="project" value="InterPro"/>
</dbReference>
<dbReference type="EC" id="2.7.6.2" evidence="5"/>
<dbReference type="Gene3D" id="3.40.50.10240">
    <property type="entry name" value="Thiamin pyrophosphokinase, catalytic domain"/>
    <property type="match status" value="1"/>
</dbReference>
<dbReference type="GO" id="GO:0005524">
    <property type="term" value="F:ATP binding"/>
    <property type="evidence" value="ECO:0007669"/>
    <property type="project" value="UniProtKB-KW"/>
</dbReference>
<dbReference type="PANTHER" id="PTHR41299:SF1">
    <property type="entry name" value="THIAMINE PYROPHOSPHOKINASE"/>
    <property type="match status" value="1"/>
</dbReference>
<dbReference type="NCBIfam" id="TIGR01378">
    <property type="entry name" value="thi_PPkinase"/>
    <property type="match status" value="1"/>
</dbReference>
<reference evidence="7 8" key="1">
    <citation type="journal article" date="2015" name="Infect. Genet. Evol.">
        <title>Genomic sequences of six botulinum neurotoxin-producing strains representing three clostridial species illustrate the mobility and diversity of botulinum neurotoxin genes.</title>
        <authorList>
            <person name="Smith T.J."/>
            <person name="Hill K.K."/>
            <person name="Xie G."/>
            <person name="Foley B.T."/>
            <person name="Williamson C.H."/>
            <person name="Foster J.T."/>
            <person name="Johnson S.L."/>
            <person name="Chertkov O."/>
            <person name="Teshima H."/>
            <person name="Gibbons H.S."/>
            <person name="Johnsky L.A."/>
            <person name="Karavis M.A."/>
            <person name="Smith L.A."/>
        </authorList>
    </citation>
    <scope>NUCLEOTIDE SEQUENCE [LARGE SCALE GENOMIC DNA]</scope>
    <source>
        <strain evidence="7 8">Sullivan</strain>
    </source>
</reference>
<protein>
    <recommendedName>
        <fullName evidence="5">Thiamine diphosphokinase</fullName>
        <ecNumber evidence="5">2.7.6.2</ecNumber>
    </recommendedName>
</protein>
<dbReference type="InterPro" id="IPR036371">
    <property type="entry name" value="TPK_B1-bd_sf"/>
</dbReference>
<evidence type="ECO:0000256" key="4">
    <source>
        <dbReference type="ARBA" id="ARBA00022840"/>
    </source>
</evidence>
<dbReference type="CDD" id="cd07995">
    <property type="entry name" value="TPK"/>
    <property type="match status" value="1"/>
</dbReference>
<evidence type="ECO:0000259" key="6">
    <source>
        <dbReference type="SMART" id="SM00983"/>
    </source>
</evidence>
<dbReference type="GO" id="GO:0004788">
    <property type="term" value="F:thiamine diphosphokinase activity"/>
    <property type="evidence" value="ECO:0007669"/>
    <property type="project" value="UniProtKB-UniRule"/>
</dbReference>
<gene>
    <name evidence="7" type="ORF">U729_2836</name>
</gene>
<dbReference type="Proteomes" id="UP000030635">
    <property type="component" value="Chromosome"/>
</dbReference>
<dbReference type="InterPro" id="IPR006282">
    <property type="entry name" value="Thi_PPkinase"/>
</dbReference>
<dbReference type="SUPFAM" id="SSF63999">
    <property type="entry name" value="Thiamin pyrophosphokinase, catalytic domain"/>
    <property type="match status" value="1"/>
</dbReference>
<proteinExistence type="predicted"/>
<dbReference type="Pfam" id="PF04263">
    <property type="entry name" value="TPK_catalytic"/>
    <property type="match status" value="1"/>
</dbReference>
<name>A0A0A7FWP0_9CLOT</name>
<dbReference type="GO" id="GO:0016301">
    <property type="term" value="F:kinase activity"/>
    <property type="evidence" value="ECO:0007669"/>
    <property type="project" value="UniProtKB-KW"/>
</dbReference>
<evidence type="ECO:0000256" key="3">
    <source>
        <dbReference type="ARBA" id="ARBA00022777"/>
    </source>
</evidence>
<keyword evidence="1 7" id="KW-0808">Transferase</keyword>
<dbReference type="AlphaFoldDB" id="A0A0A7FWP0"/>
<dbReference type="SUPFAM" id="SSF63862">
    <property type="entry name" value="Thiamin pyrophosphokinase, substrate-binding domain"/>
    <property type="match status" value="1"/>
</dbReference>
<dbReference type="InterPro" id="IPR036759">
    <property type="entry name" value="TPK_catalytic_sf"/>
</dbReference>
<dbReference type="eggNOG" id="COG1564">
    <property type="taxonomic scope" value="Bacteria"/>
</dbReference>
<dbReference type="GO" id="GO:0006772">
    <property type="term" value="P:thiamine metabolic process"/>
    <property type="evidence" value="ECO:0007669"/>
    <property type="project" value="UniProtKB-UniRule"/>
</dbReference>
<dbReference type="InterPro" id="IPR007371">
    <property type="entry name" value="TPK_catalytic"/>
</dbReference>
<dbReference type="GO" id="GO:0030975">
    <property type="term" value="F:thiamine binding"/>
    <property type="evidence" value="ECO:0007669"/>
    <property type="project" value="InterPro"/>
</dbReference>
<dbReference type="Pfam" id="PF04265">
    <property type="entry name" value="TPK_B1_binding"/>
    <property type="match status" value="1"/>
</dbReference>
<keyword evidence="2" id="KW-0547">Nucleotide-binding</keyword>
<dbReference type="RefSeq" id="WP_039316118.1">
    <property type="nucleotide sequence ID" value="NZ_CP006905.1"/>
</dbReference>
<evidence type="ECO:0000313" key="8">
    <source>
        <dbReference type="Proteomes" id="UP000030635"/>
    </source>
</evidence>
<dbReference type="HOGENOM" id="CLU_044237_1_1_9"/>
<dbReference type="OrthoDB" id="9804377at2"/>
<dbReference type="EMBL" id="CP006905">
    <property type="protein sequence ID" value="AIY83305.1"/>
    <property type="molecule type" value="Genomic_DNA"/>
</dbReference>